<reference evidence="1 2" key="1">
    <citation type="journal article" date="2023" name="Nucleic Acids Res.">
        <title>The hologenome of Daphnia magna reveals possible DNA methylation and microbiome-mediated evolution of the host genome.</title>
        <authorList>
            <person name="Chaturvedi A."/>
            <person name="Li X."/>
            <person name="Dhandapani V."/>
            <person name="Marshall H."/>
            <person name="Kissane S."/>
            <person name="Cuenca-Cambronero M."/>
            <person name="Asole G."/>
            <person name="Calvet F."/>
            <person name="Ruiz-Romero M."/>
            <person name="Marangio P."/>
            <person name="Guigo R."/>
            <person name="Rago D."/>
            <person name="Mirbahai L."/>
            <person name="Eastwood N."/>
            <person name="Colbourne J.K."/>
            <person name="Zhou J."/>
            <person name="Mallon E."/>
            <person name="Orsini L."/>
        </authorList>
    </citation>
    <scope>NUCLEOTIDE SEQUENCE [LARGE SCALE GENOMIC DNA]</scope>
    <source>
        <strain evidence="1">LRV0_1</strain>
    </source>
</reference>
<proteinExistence type="predicted"/>
<dbReference type="EMBL" id="JAOYFB010000037">
    <property type="protein sequence ID" value="KAK4024673.1"/>
    <property type="molecule type" value="Genomic_DNA"/>
</dbReference>
<keyword evidence="2" id="KW-1185">Reference proteome</keyword>
<gene>
    <name evidence="1" type="ORF">OUZ56_010095</name>
</gene>
<evidence type="ECO:0000313" key="2">
    <source>
        <dbReference type="Proteomes" id="UP001234178"/>
    </source>
</evidence>
<dbReference type="PANTHER" id="PTHR24047:SF29">
    <property type="entry name" value="EATER-RELATED"/>
    <property type="match status" value="1"/>
</dbReference>
<dbReference type="InterPro" id="IPR053255">
    <property type="entry name" value="EGF-like_domain"/>
</dbReference>
<comment type="caution">
    <text evidence="1">The sequence shown here is derived from an EMBL/GenBank/DDBJ whole genome shotgun (WGS) entry which is preliminary data.</text>
</comment>
<name>A0ABR0AI69_9CRUS</name>
<dbReference type="Proteomes" id="UP001234178">
    <property type="component" value="Unassembled WGS sequence"/>
</dbReference>
<sequence>MIMYYLRRPAILQIRSDHFVENNPLVARLILSKEMQQEFNDLPTSDQEKLNHALVGRNGLVVEYSPVQSAVVGCNTNASLLGSDAQTKAALCYVLKYVTKPPAELAHSLSLLHHARRTIELHPSKAADSGSIIRTGMHYLNRIVNQLNGAIEISAPMAAVAIQGMPAELCTDSFSVAYVTAAVAYAKHHHQACRITNEDTCAEFYNFDANNSSIDELEKETQSNEDIIIDEDDNTFNNEALVTDQVPSHDQEIPIDHILEAEDHEDIVVINDKSETEQTLDEFFSQTDSMILSPEQQHRLTTQSDEGPDLSILSLFEYVALIDVIPKHWGKAPTEKFEDEPDTGGRAFNATFNFLPAHPLHETHVQRIRSKTKIPVLIGTPPQPPTPKPAEMTPAWIAQARKFADYFLTLYRPWSTHTSDGGTLPGSTMWNDLCHHMHTLDHGENNQQLPSFLDRVRCKWITNAAHFLRIAGDD</sequence>
<accession>A0ABR0AI69</accession>
<protein>
    <submittedName>
        <fullName evidence="1">Uncharacterized protein</fullName>
    </submittedName>
</protein>
<dbReference type="PANTHER" id="PTHR24047">
    <property type="entry name" value="FI01909P-RELATED"/>
    <property type="match status" value="1"/>
</dbReference>
<evidence type="ECO:0000313" key="1">
    <source>
        <dbReference type="EMBL" id="KAK4024673.1"/>
    </source>
</evidence>
<organism evidence="1 2">
    <name type="scientific">Daphnia magna</name>
    <dbReference type="NCBI Taxonomy" id="35525"/>
    <lineage>
        <taxon>Eukaryota</taxon>
        <taxon>Metazoa</taxon>
        <taxon>Ecdysozoa</taxon>
        <taxon>Arthropoda</taxon>
        <taxon>Crustacea</taxon>
        <taxon>Branchiopoda</taxon>
        <taxon>Diplostraca</taxon>
        <taxon>Cladocera</taxon>
        <taxon>Anomopoda</taxon>
        <taxon>Daphniidae</taxon>
        <taxon>Daphnia</taxon>
    </lineage>
</organism>